<accession>A0A645CR95</accession>
<evidence type="ECO:0008006" key="2">
    <source>
        <dbReference type="Google" id="ProtNLM"/>
    </source>
</evidence>
<gene>
    <name evidence="1" type="ORF">SDC9_126470</name>
</gene>
<dbReference type="InterPro" id="IPR029058">
    <property type="entry name" value="AB_hydrolase_fold"/>
</dbReference>
<dbReference type="SUPFAM" id="SSF53474">
    <property type="entry name" value="alpha/beta-Hydrolases"/>
    <property type="match status" value="1"/>
</dbReference>
<name>A0A645CR95_9ZZZZ</name>
<dbReference type="EMBL" id="VSSQ01029346">
    <property type="protein sequence ID" value="MPM79437.1"/>
    <property type="molecule type" value="Genomic_DNA"/>
</dbReference>
<proteinExistence type="predicted"/>
<dbReference type="AlphaFoldDB" id="A0A645CR95"/>
<reference evidence="1" key="1">
    <citation type="submission" date="2019-08" db="EMBL/GenBank/DDBJ databases">
        <authorList>
            <person name="Kucharzyk K."/>
            <person name="Murdoch R.W."/>
            <person name="Higgins S."/>
            <person name="Loffler F."/>
        </authorList>
    </citation>
    <scope>NUCLEOTIDE SEQUENCE</scope>
</reference>
<comment type="caution">
    <text evidence="1">The sequence shown here is derived from an EMBL/GenBank/DDBJ whole genome shotgun (WGS) entry which is preliminary data.</text>
</comment>
<protein>
    <recommendedName>
        <fullName evidence="2">Peptidase S9 prolyl oligopeptidase catalytic domain-containing protein</fullName>
    </recommendedName>
</protein>
<sequence length="89" mass="10023">MVPDECRERSPAARPEALRTVTLSIHHGRGDDLVPWRHSFEFAMALEASGAAALYYDFFDGGHEQFPQHSFEWFARLAGTNDAGTEITR</sequence>
<evidence type="ECO:0000313" key="1">
    <source>
        <dbReference type="EMBL" id="MPM79437.1"/>
    </source>
</evidence>
<organism evidence="1">
    <name type="scientific">bioreactor metagenome</name>
    <dbReference type="NCBI Taxonomy" id="1076179"/>
    <lineage>
        <taxon>unclassified sequences</taxon>
        <taxon>metagenomes</taxon>
        <taxon>ecological metagenomes</taxon>
    </lineage>
</organism>
<dbReference type="Gene3D" id="3.40.50.1820">
    <property type="entry name" value="alpha/beta hydrolase"/>
    <property type="match status" value="1"/>
</dbReference>